<comment type="caution">
    <text evidence="1">The sequence shown here is derived from an EMBL/GenBank/DDBJ whole genome shotgun (WGS) entry which is preliminary data.</text>
</comment>
<sequence length="99" mass="11003">MQVLISNAIILTPINRHVTNAYRINTVCEMGPFDESLIILVFDDAEPPSFSGSKNSSKSMSSSIIVTIANPAKRAEIQTIYRILFLIPYSFDCSEEFAV</sequence>
<dbReference type="EMBL" id="REGN01003351">
    <property type="protein sequence ID" value="RNA23107.1"/>
    <property type="molecule type" value="Genomic_DNA"/>
</dbReference>
<feature type="non-terminal residue" evidence="1">
    <location>
        <position position="99"/>
    </location>
</feature>
<accession>A0A3M7RI66</accession>
<protein>
    <submittedName>
        <fullName evidence="1">Uncharacterized protein</fullName>
    </submittedName>
</protein>
<gene>
    <name evidence="1" type="ORF">BpHYR1_005268</name>
</gene>
<evidence type="ECO:0000313" key="2">
    <source>
        <dbReference type="Proteomes" id="UP000276133"/>
    </source>
</evidence>
<dbReference type="AlphaFoldDB" id="A0A3M7RI66"/>
<reference evidence="1 2" key="1">
    <citation type="journal article" date="2018" name="Sci. Rep.">
        <title>Genomic signatures of local adaptation to the degree of environmental predictability in rotifers.</title>
        <authorList>
            <person name="Franch-Gras L."/>
            <person name="Hahn C."/>
            <person name="Garcia-Roger E.M."/>
            <person name="Carmona M.J."/>
            <person name="Serra M."/>
            <person name="Gomez A."/>
        </authorList>
    </citation>
    <scope>NUCLEOTIDE SEQUENCE [LARGE SCALE GENOMIC DNA]</scope>
    <source>
        <strain evidence="1">HYR1</strain>
    </source>
</reference>
<dbReference type="Proteomes" id="UP000276133">
    <property type="component" value="Unassembled WGS sequence"/>
</dbReference>
<evidence type="ECO:0000313" key="1">
    <source>
        <dbReference type="EMBL" id="RNA23107.1"/>
    </source>
</evidence>
<proteinExistence type="predicted"/>
<organism evidence="1 2">
    <name type="scientific">Brachionus plicatilis</name>
    <name type="common">Marine rotifer</name>
    <name type="synonym">Brachionus muelleri</name>
    <dbReference type="NCBI Taxonomy" id="10195"/>
    <lineage>
        <taxon>Eukaryota</taxon>
        <taxon>Metazoa</taxon>
        <taxon>Spiralia</taxon>
        <taxon>Gnathifera</taxon>
        <taxon>Rotifera</taxon>
        <taxon>Eurotatoria</taxon>
        <taxon>Monogononta</taxon>
        <taxon>Pseudotrocha</taxon>
        <taxon>Ploima</taxon>
        <taxon>Brachionidae</taxon>
        <taxon>Brachionus</taxon>
    </lineage>
</organism>
<keyword evidence="2" id="KW-1185">Reference proteome</keyword>
<name>A0A3M7RI66_BRAPC</name>